<keyword evidence="3 4" id="KW-0408">Iron</keyword>
<evidence type="ECO:0000259" key="7">
    <source>
        <dbReference type="PROSITE" id="PS51007"/>
    </source>
</evidence>
<proteinExistence type="predicted"/>
<accession>A0A518DL76</accession>
<evidence type="ECO:0000256" key="4">
    <source>
        <dbReference type="PROSITE-ProRule" id="PRU00433"/>
    </source>
</evidence>
<dbReference type="InterPro" id="IPR009056">
    <property type="entry name" value="Cyt_c-like_dom"/>
</dbReference>
<dbReference type="NCBIfam" id="TIGR02603">
    <property type="entry name" value="CxxCH_TIGR02603"/>
    <property type="match status" value="1"/>
</dbReference>
<dbReference type="SUPFAM" id="SSF48371">
    <property type="entry name" value="ARM repeat"/>
    <property type="match status" value="1"/>
</dbReference>
<dbReference type="InterPro" id="IPR011042">
    <property type="entry name" value="6-blade_b-propeller_TolB-like"/>
</dbReference>
<dbReference type="SUPFAM" id="SSF50952">
    <property type="entry name" value="Soluble quinoprotein glucose dehydrogenase"/>
    <property type="match status" value="1"/>
</dbReference>
<organism evidence="8 9">
    <name type="scientific">Lignipirellula cremea</name>
    <dbReference type="NCBI Taxonomy" id="2528010"/>
    <lineage>
        <taxon>Bacteria</taxon>
        <taxon>Pseudomonadati</taxon>
        <taxon>Planctomycetota</taxon>
        <taxon>Planctomycetia</taxon>
        <taxon>Pirellulales</taxon>
        <taxon>Pirellulaceae</taxon>
        <taxon>Lignipirellula</taxon>
    </lineage>
</organism>
<feature type="domain" description="Cytochrome c" evidence="7">
    <location>
        <begin position="890"/>
        <end position="1025"/>
    </location>
</feature>
<evidence type="ECO:0000256" key="3">
    <source>
        <dbReference type="ARBA" id="ARBA00023004"/>
    </source>
</evidence>
<dbReference type="PROSITE" id="PS50022">
    <property type="entry name" value="FA58C_3"/>
    <property type="match status" value="1"/>
</dbReference>
<keyword evidence="1 4" id="KW-0349">Heme</keyword>
<dbReference type="OrthoDB" id="2482121at2"/>
<feature type="domain" description="F5/8 type C" evidence="6">
    <location>
        <begin position="21"/>
        <end position="160"/>
    </location>
</feature>
<dbReference type="InterPro" id="IPR016024">
    <property type="entry name" value="ARM-type_fold"/>
</dbReference>
<evidence type="ECO:0000256" key="2">
    <source>
        <dbReference type="ARBA" id="ARBA00022723"/>
    </source>
</evidence>
<dbReference type="Gene3D" id="1.10.760.10">
    <property type="entry name" value="Cytochrome c-like domain"/>
    <property type="match status" value="1"/>
</dbReference>
<dbReference type="SMART" id="SM00567">
    <property type="entry name" value="EZ_HEAT"/>
    <property type="match status" value="3"/>
</dbReference>
<sequence precursor="true">MRITVIASLLLLFGLTGLLPAAEPIGQGNLAAAGKATASSEEKGKSNFAPLALDGDLNTRWCAQGGAEGEYWQVDLGEAKAVQSLRIHWEKEDTAYRYRVEGSADGEAWRELVNQAKNKKNLRITPHEVDAPDTRFLRVVFLGSKPNYWGSIWEFEAYADKQMPELPASLTAAAGSNASIGDVQAPPGFNVTLFGAPPEVNYPVCLTTAATGEVFVGVDEQGSLGKEPGKGKVLRCIDTDGDGAADQINEFARMDHPRGLVYDNGSLWVLHPPLLSVFRDTNGDGVADESEVLIEGISTSEVNRRGADHTTNGIRMGIDGWIYISVGDFGFHQAVAKDGTTLSKRGGGVVRIRPDGAEMEIFSWGQRNILDTAIDPLMNVFTRDNTNDGGGWDIRLSHILQSANYGYPSLYKNFSEEIMPPLADYGGGSGCGVMYFHDPRWPAGFNDLVLTCDWGRNEVFSHRPPAQGATFDAQQEVFLTLPRPTDIDADASGRMFVSSWKNGKFAYGGPDVGFVAQIVPVDYTPKPTPAINTLSDDALLAELTQPSAAWRFTVQRELLRRAEKNPAPWIVGLQRLASQETQPLYGRAAAVFTLGQMLQPDAAAALGKLLDSDTLREFAIRALTDRRQTAQTAPAARIVAALRDANPRVQAAAVIALGRIYAAENTAADQAGRTAAAEALLPLTMVTPPAEKAAGDDWRQPHPERVLPHLATAALVRIGAVEETLAALPGPYQSGALWALKSMHTPAAIDGLFRVLANTRDPGLRREVWTTLIRLYHREGDFTEDSPGWWGTRPDTTGPYYDRQKWSESDRIAAAVKVALNEADENVAAHLREQLARHLVKLDGVSAADIAASKEPEEPIRPPAVDPDNPQQIGNQTYDRVLAAALAAQGDPAAGQQLFRAQSCIHCHTYANGQQPKGPHLVDIGKRYSPAELIESIVEPSKKIAQGFDTWAFALESGKVYAGFVVQESAETVLIRQADGLSRELLQDDIEERVKQEVSMMPKGIVGNLTPQQLADLVAYLRSLR</sequence>
<name>A0A518DL76_9BACT</name>
<dbReference type="Gene3D" id="2.120.10.30">
    <property type="entry name" value="TolB, C-terminal domain"/>
    <property type="match status" value="1"/>
</dbReference>
<dbReference type="InterPro" id="IPR000421">
    <property type="entry name" value="FA58C"/>
</dbReference>
<dbReference type="GO" id="GO:0009055">
    <property type="term" value="F:electron transfer activity"/>
    <property type="evidence" value="ECO:0007669"/>
    <property type="project" value="InterPro"/>
</dbReference>
<evidence type="ECO:0000256" key="5">
    <source>
        <dbReference type="SAM" id="SignalP"/>
    </source>
</evidence>
<protein>
    <submittedName>
        <fullName evidence="8">F5/8 type C domain protein</fullName>
    </submittedName>
</protein>
<dbReference type="Proteomes" id="UP000317648">
    <property type="component" value="Chromosome"/>
</dbReference>
<dbReference type="PANTHER" id="PTHR33546">
    <property type="entry name" value="LARGE, MULTIFUNCTIONAL SECRETED PROTEIN-RELATED"/>
    <property type="match status" value="1"/>
</dbReference>
<dbReference type="GO" id="GO:0046872">
    <property type="term" value="F:metal ion binding"/>
    <property type="evidence" value="ECO:0007669"/>
    <property type="project" value="UniProtKB-KW"/>
</dbReference>
<dbReference type="Pfam" id="PF00754">
    <property type="entry name" value="F5_F8_type_C"/>
    <property type="match status" value="1"/>
</dbReference>
<evidence type="ECO:0000313" key="8">
    <source>
        <dbReference type="EMBL" id="QDU92587.1"/>
    </source>
</evidence>
<keyword evidence="5" id="KW-0732">Signal</keyword>
<dbReference type="InterPro" id="IPR036909">
    <property type="entry name" value="Cyt_c-like_dom_sf"/>
</dbReference>
<dbReference type="InterPro" id="IPR055557">
    <property type="entry name" value="DUF7133"/>
</dbReference>
<dbReference type="SUPFAM" id="SSF46626">
    <property type="entry name" value="Cytochrome c"/>
    <property type="match status" value="1"/>
</dbReference>
<evidence type="ECO:0000256" key="1">
    <source>
        <dbReference type="ARBA" id="ARBA00022617"/>
    </source>
</evidence>
<dbReference type="EMBL" id="CP036433">
    <property type="protein sequence ID" value="QDU92587.1"/>
    <property type="molecule type" value="Genomic_DNA"/>
</dbReference>
<dbReference type="Gene3D" id="2.60.120.260">
    <property type="entry name" value="Galactose-binding domain-like"/>
    <property type="match status" value="1"/>
</dbReference>
<evidence type="ECO:0000313" key="9">
    <source>
        <dbReference type="Proteomes" id="UP000317648"/>
    </source>
</evidence>
<evidence type="ECO:0000259" key="6">
    <source>
        <dbReference type="PROSITE" id="PS50022"/>
    </source>
</evidence>
<dbReference type="InterPro" id="IPR011989">
    <property type="entry name" value="ARM-like"/>
</dbReference>
<dbReference type="AlphaFoldDB" id="A0A518DL76"/>
<keyword evidence="2 4" id="KW-0479">Metal-binding</keyword>
<dbReference type="SUPFAM" id="SSF49785">
    <property type="entry name" value="Galactose-binding domain-like"/>
    <property type="match status" value="1"/>
</dbReference>
<dbReference type="KEGG" id="lcre:Pla8534_03350"/>
<dbReference type="RefSeq" id="WP_145048668.1">
    <property type="nucleotide sequence ID" value="NZ_CP036433.1"/>
</dbReference>
<dbReference type="InterPro" id="IPR008979">
    <property type="entry name" value="Galactose-bd-like_sf"/>
</dbReference>
<dbReference type="Gene3D" id="1.25.10.10">
    <property type="entry name" value="Leucine-rich Repeat Variant"/>
    <property type="match status" value="1"/>
</dbReference>
<dbReference type="Pfam" id="PF23500">
    <property type="entry name" value="DUF7133"/>
    <property type="match status" value="1"/>
</dbReference>
<dbReference type="PROSITE" id="PS51007">
    <property type="entry name" value="CYTC"/>
    <property type="match status" value="1"/>
</dbReference>
<feature type="chain" id="PRO_5021813312" evidence="5">
    <location>
        <begin position="22"/>
        <end position="1025"/>
    </location>
</feature>
<dbReference type="Pfam" id="PF00034">
    <property type="entry name" value="Cytochrom_C"/>
    <property type="match status" value="1"/>
</dbReference>
<dbReference type="InterPro" id="IPR013427">
    <property type="entry name" value="Haem-bd_dom_put"/>
</dbReference>
<gene>
    <name evidence="8" type="ORF">Pla8534_03350</name>
</gene>
<dbReference type="InterPro" id="IPR004155">
    <property type="entry name" value="PBS_lyase_HEAT"/>
</dbReference>
<dbReference type="InterPro" id="IPR011041">
    <property type="entry name" value="Quinoprot_gluc/sorb_DH_b-prop"/>
</dbReference>
<dbReference type="GO" id="GO:0020037">
    <property type="term" value="F:heme binding"/>
    <property type="evidence" value="ECO:0007669"/>
    <property type="project" value="InterPro"/>
</dbReference>
<feature type="signal peptide" evidence="5">
    <location>
        <begin position="1"/>
        <end position="21"/>
    </location>
</feature>
<reference evidence="8 9" key="1">
    <citation type="submission" date="2019-02" db="EMBL/GenBank/DDBJ databases">
        <title>Deep-cultivation of Planctomycetes and their phenomic and genomic characterization uncovers novel biology.</title>
        <authorList>
            <person name="Wiegand S."/>
            <person name="Jogler M."/>
            <person name="Boedeker C."/>
            <person name="Pinto D."/>
            <person name="Vollmers J."/>
            <person name="Rivas-Marin E."/>
            <person name="Kohn T."/>
            <person name="Peeters S.H."/>
            <person name="Heuer A."/>
            <person name="Rast P."/>
            <person name="Oberbeckmann S."/>
            <person name="Bunk B."/>
            <person name="Jeske O."/>
            <person name="Meyerdierks A."/>
            <person name="Storesund J.E."/>
            <person name="Kallscheuer N."/>
            <person name="Luecker S."/>
            <person name="Lage O.M."/>
            <person name="Pohl T."/>
            <person name="Merkel B.J."/>
            <person name="Hornburger P."/>
            <person name="Mueller R.-W."/>
            <person name="Bruemmer F."/>
            <person name="Labrenz M."/>
            <person name="Spormann A.M."/>
            <person name="Op den Camp H."/>
            <person name="Overmann J."/>
            <person name="Amann R."/>
            <person name="Jetten M.S.M."/>
            <person name="Mascher T."/>
            <person name="Medema M.H."/>
            <person name="Devos D.P."/>
            <person name="Kaster A.-K."/>
            <person name="Ovreas L."/>
            <person name="Rohde M."/>
            <person name="Galperin M.Y."/>
            <person name="Jogler C."/>
        </authorList>
    </citation>
    <scope>NUCLEOTIDE SEQUENCE [LARGE SCALE GENOMIC DNA]</scope>
    <source>
        <strain evidence="8 9">Pla85_3_4</strain>
    </source>
</reference>
<dbReference type="PANTHER" id="PTHR33546:SF1">
    <property type="entry name" value="LARGE, MULTIFUNCTIONAL SECRETED PROTEIN"/>
    <property type="match status" value="1"/>
</dbReference>
<keyword evidence="9" id="KW-1185">Reference proteome</keyword>